<dbReference type="Proteomes" id="UP000320095">
    <property type="component" value="Unassembled WGS sequence"/>
</dbReference>
<feature type="transmembrane region" description="Helical" evidence="7">
    <location>
        <begin position="850"/>
        <end position="874"/>
    </location>
</feature>
<evidence type="ECO:0000313" key="10">
    <source>
        <dbReference type="EMBL" id="TPG26151.1"/>
    </source>
</evidence>
<feature type="transmembrane region" description="Helical" evidence="7">
    <location>
        <begin position="326"/>
        <end position="350"/>
    </location>
</feature>
<comment type="similarity">
    <text evidence="2">Belongs to the ABC-4 integral membrane protein family. LolC/E subfamily.</text>
</comment>
<feature type="transmembrane region" description="Helical" evidence="7">
    <location>
        <begin position="455"/>
        <end position="478"/>
    </location>
</feature>
<dbReference type="InterPro" id="IPR051447">
    <property type="entry name" value="Lipoprotein-release_system"/>
</dbReference>
<evidence type="ECO:0000256" key="5">
    <source>
        <dbReference type="ARBA" id="ARBA00022989"/>
    </source>
</evidence>
<evidence type="ECO:0000256" key="7">
    <source>
        <dbReference type="SAM" id="Phobius"/>
    </source>
</evidence>
<dbReference type="InterPro" id="IPR025857">
    <property type="entry name" value="MacB_PCD"/>
</dbReference>
<protein>
    <submittedName>
        <fullName evidence="10">ABC transporter permease</fullName>
    </submittedName>
</protein>
<evidence type="ECO:0000259" key="9">
    <source>
        <dbReference type="Pfam" id="PF12704"/>
    </source>
</evidence>
<evidence type="ECO:0000256" key="1">
    <source>
        <dbReference type="ARBA" id="ARBA00004651"/>
    </source>
</evidence>
<dbReference type="OrthoDB" id="8036472at2"/>
<feature type="transmembrane region" description="Helical" evidence="7">
    <location>
        <begin position="803"/>
        <end position="830"/>
    </location>
</feature>
<accession>A0A502DPJ5</accession>
<keyword evidence="6 7" id="KW-0472">Membrane</keyword>
<evidence type="ECO:0000313" key="11">
    <source>
        <dbReference type="Proteomes" id="UP000320095"/>
    </source>
</evidence>
<evidence type="ECO:0000256" key="6">
    <source>
        <dbReference type="ARBA" id="ARBA00023136"/>
    </source>
</evidence>
<dbReference type="PROSITE" id="PS51257">
    <property type="entry name" value="PROKAR_LIPOPROTEIN"/>
    <property type="match status" value="1"/>
</dbReference>
<feature type="transmembrane region" description="Helical" evidence="7">
    <location>
        <begin position="277"/>
        <end position="305"/>
    </location>
</feature>
<evidence type="ECO:0000259" key="8">
    <source>
        <dbReference type="Pfam" id="PF02687"/>
    </source>
</evidence>
<feature type="transmembrane region" description="Helical" evidence="7">
    <location>
        <begin position="413"/>
        <end position="435"/>
    </location>
</feature>
<reference evidence="10 11" key="1">
    <citation type="journal article" date="2019" name="Environ. Microbiol.">
        <title>Species interactions and distinct microbial communities in high Arctic permafrost affected cryosols are associated with the CH4 and CO2 gas fluxes.</title>
        <authorList>
            <person name="Altshuler I."/>
            <person name="Hamel J."/>
            <person name="Turney S."/>
            <person name="Magnuson E."/>
            <person name="Levesque R."/>
            <person name="Greer C."/>
            <person name="Whyte L.G."/>
        </authorList>
    </citation>
    <scope>NUCLEOTIDE SEQUENCE [LARGE SCALE GENOMIC DNA]</scope>
    <source>
        <strain evidence="10 11">S5.20</strain>
    </source>
</reference>
<comment type="subcellular location">
    <subcellularLocation>
        <location evidence="1">Cell membrane</location>
        <topology evidence="1">Multi-pass membrane protein</topology>
    </subcellularLocation>
</comment>
<feature type="transmembrane region" description="Helical" evidence="7">
    <location>
        <begin position="762"/>
        <end position="782"/>
    </location>
</feature>
<dbReference type="EMBL" id="RCZG01000024">
    <property type="protein sequence ID" value="TPG26151.1"/>
    <property type="molecule type" value="Genomic_DNA"/>
</dbReference>
<feature type="transmembrane region" description="Helical" evidence="7">
    <location>
        <begin position="515"/>
        <end position="535"/>
    </location>
</feature>
<keyword evidence="5 7" id="KW-1133">Transmembrane helix</keyword>
<dbReference type="PANTHER" id="PTHR30489:SF0">
    <property type="entry name" value="LIPOPROTEIN-RELEASING SYSTEM TRANSMEMBRANE PROTEIN LOLE"/>
    <property type="match status" value="1"/>
</dbReference>
<evidence type="ECO:0000256" key="2">
    <source>
        <dbReference type="ARBA" id="ARBA00005236"/>
    </source>
</evidence>
<keyword evidence="4 7" id="KW-0812">Transmembrane</keyword>
<dbReference type="Pfam" id="PF02687">
    <property type="entry name" value="FtsX"/>
    <property type="match status" value="2"/>
</dbReference>
<feature type="domain" description="MacB-like periplasmic core" evidence="9">
    <location>
        <begin position="518"/>
        <end position="727"/>
    </location>
</feature>
<sequence>MTRIWLTGLLRRHPARLLAATLGVAIAVALLACLGSFLTRSQATMTERAVRTVAVDWQIQVTPAANTAEVARLVAASPGVQGSSTVGFAHTSGLSLSSGASTQNTGPGMVLGLPPGYRTMFPAEIRTLVGADTGVLIAQQTAANLHAAPGDTVTIGRAGLPPARAVVAGVVDLPQANSLFQTVGAPVGAQPTAPPDNVVLLTAAQWHQFFDPLAAARPDLVSTQIHVQRNHALPPNPAAAYATVSAAAKNLEARSAGSAVVGDNLGAGLDAARGDAAYAVVLFLFLGVPGAVLAALLTATITSAGAGRRRAEQALLRARGASARQLLGLAAVEAAAIGATGSVVGLLGATMVNYLAFGSTGVGATVGAAWAWYLGAALAGIVVAAATVLLPARRDLREHTIAAGRTQIERPGYPVWARLGLDAVILIAAGLVFTATTGVGYQLVLAPEGVPSISVSYWAFAGPALLWLGAALATWRVADLLLGPGRSVLARVLRPVTGRLSGITANSLSRQRRPLVRAIVLLALAIAFAASTATFNATYRQQAEADAQLTNGADVTVTPAPGAAVAAGTAASLEKVAGVKAVEPIQHRFAYIGADLQDLYGVRPATITRATALQDSYFPGATAADLMGTLGAKPDSILVSAETVKDFQLRIGDPVTLRITDTASDQPHAVTFHYVGVVNEFPTAPKDSFFVANASYITAHTGSSAPGAFLVDTGGKDSAAVAARIQAMVGTSAAVTDIATVRNTVGSSLTAVDLAGLTRIELSFALVLAVGAGGLVLALGLAERRRTYAIATALGAKSRHLRAMIFSETGVLTVVGLAAGALTGSVLSVMLVKVLTGVFDPPPDTIAVPWLYLGSVTVLTVGALGAVSAIAVVAAHRPAISVIRDL</sequence>
<name>A0A502DPJ5_9MYCO</name>
<organism evidence="10 11">
    <name type="scientific">Mycolicibacterium hodleri</name>
    <dbReference type="NCBI Taxonomy" id="49897"/>
    <lineage>
        <taxon>Bacteria</taxon>
        <taxon>Bacillati</taxon>
        <taxon>Actinomycetota</taxon>
        <taxon>Actinomycetes</taxon>
        <taxon>Mycobacteriales</taxon>
        <taxon>Mycobacteriaceae</taxon>
        <taxon>Mycolicibacterium</taxon>
    </lineage>
</organism>
<gene>
    <name evidence="10" type="ORF">EAH80_29705</name>
</gene>
<dbReference type="PANTHER" id="PTHR30489">
    <property type="entry name" value="LIPOPROTEIN-RELEASING SYSTEM TRANSMEMBRANE PROTEIN LOLE"/>
    <property type="match status" value="1"/>
</dbReference>
<evidence type="ECO:0000256" key="3">
    <source>
        <dbReference type="ARBA" id="ARBA00022475"/>
    </source>
</evidence>
<keyword evidence="11" id="KW-1185">Reference proteome</keyword>
<evidence type="ECO:0000256" key="4">
    <source>
        <dbReference type="ARBA" id="ARBA00022692"/>
    </source>
</evidence>
<feature type="domain" description="ABC3 transporter permease C-terminal" evidence="8">
    <location>
        <begin position="763"/>
        <end position="870"/>
    </location>
</feature>
<feature type="domain" description="MacB-like periplasmic core" evidence="9">
    <location>
        <begin position="19"/>
        <end position="202"/>
    </location>
</feature>
<dbReference type="InterPro" id="IPR003838">
    <property type="entry name" value="ABC3_permease_C"/>
</dbReference>
<dbReference type="AlphaFoldDB" id="A0A502DPJ5"/>
<comment type="caution">
    <text evidence="10">The sequence shown here is derived from an EMBL/GenBank/DDBJ whole genome shotgun (WGS) entry which is preliminary data.</text>
</comment>
<feature type="transmembrane region" description="Helical" evidence="7">
    <location>
        <begin position="370"/>
        <end position="392"/>
    </location>
</feature>
<dbReference type="RefSeq" id="WP_140699690.1">
    <property type="nucleotide sequence ID" value="NZ_RCZG01000024.1"/>
</dbReference>
<keyword evidence="3" id="KW-1003">Cell membrane</keyword>
<feature type="domain" description="ABC3 transporter permease C-terminal" evidence="8">
    <location>
        <begin position="290"/>
        <end position="394"/>
    </location>
</feature>
<dbReference type="GO" id="GO:0044874">
    <property type="term" value="P:lipoprotein localization to outer membrane"/>
    <property type="evidence" value="ECO:0007669"/>
    <property type="project" value="TreeGrafter"/>
</dbReference>
<proteinExistence type="inferred from homology"/>
<dbReference type="Pfam" id="PF12704">
    <property type="entry name" value="MacB_PCD"/>
    <property type="match status" value="2"/>
</dbReference>
<dbReference type="GO" id="GO:0098797">
    <property type="term" value="C:plasma membrane protein complex"/>
    <property type="evidence" value="ECO:0007669"/>
    <property type="project" value="TreeGrafter"/>
</dbReference>